<proteinExistence type="predicted"/>
<organism evidence="1 2">
    <name type="scientific">Trifolium pratense</name>
    <name type="common">Red clover</name>
    <dbReference type="NCBI Taxonomy" id="57577"/>
    <lineage>
        <taxon>Eukaryota</taxon>
        <taxon>Viridiplantae</taxon>
        <taxon>Streptophyta</taxon>
        <taxon>Embryophyta</taxon>
        <taxon>Tracheophyta</taxon>
        <taxon>Spermatophyta</taxon>
        <taxon>Magnoliopsida</taxon>
        <taxon>eudicotyledons</taxon>
        <taxon>Gunneridae</taxon>
        <taxon>Pentapetalae</taxon>
        <taxon>rosids</taxon>
        <taxon>fabids</taxon>
        <taxon>Fabales</taxon>
        <taxon>Fabaceae</taxon>
        <taxon>Papilionoideae</taxon>
        <taxon>50 kb inversion clade</taxon>
        <taxon>NPAAA clade</taxon>
        <taxon>Hologalegina</taxon>
        <taxon>IRL clade</taxon>
        <taxon>Trifolieae</taxon>
        <taxon>Trifolium</taxon>
    </lineage>
</organism>
<evidence type="ECO:0000313" key="1">
    <source>
        <dbReference type="EMBL" id="CAJ2653740.1"/>
    </source>
</evidence>
<comment type="caution">
    <text evidence="1">The sequence shown here is derived from an EMBL/GenBank/DDBJ whole genome shotgun (WGS) entry which is preliminary data.</text>
</comment>
<reference evidence="1" key="1">
    <citation type="submission" date="2023-10" db="EMBL/GenBank/DDBJ databases">
        <authorList>
            <person name="Rodriguez Cubillos JULIANA M."/>
            <person name="De Vega J."/>
        </authorList>
    </citation>
    <scope>NUCLEOTIDE SEQUENCE</scope>
</reference>
<keyword evidence="2" id="KW-1185">Reference proteome</keyword>
<accession>A0ACB0KD16</accession>
<gene>
    <name evidence="1" type="ORF">MILVUS5_LOCUS21017</name>
</gene>
<dbReference type="EMBL" id="CASHSV030000206">
    <property type="protein sequence ID" value="CAJ2653740.1"/>
    <property type="molecule type" value="Genomic_DNA"/>
</dbReference>
<evidence type="ECO:0000313" key="2">
    <source>
        <dbReference type="Proteomes" id="UP001177021"/>
    </source>
</evidence>
<name>A0ACB0KD16_TRIPR</name>
<sequence length="327" mass="36621">MEYDDDSNYSSSSSSVEHLIVMVNGTGGSAKDWMFATEQFVTVFPDKVFVHRSKQNVGKLAKDGVDIMGERLAREVVEVIQRQPSMRKISFIAYSVGGLVARYAIGQLYKAPENETENEADSIGTIGGLLAMNFITLATPHLGSSGHLQVPILFGRTMLEKIASIVAPCIVGKTGRHLFLTDGTQRKDPLLLRMVEDSDEGYFMSALRAFERRVVYSNIVNDYIVGWRTSSISGDRAYIKMMTKLNEEYPHVVYEEDCHTCDQIGSSNIHDEMVRGLSSVAWQKVNVSFNSGRLIQYQAHSLIQVKYKSKHIKGADVIKHMIDHFLI</sequence>
<protein>
    <submittedName>
        <fullName evidence="1">Uncharacterized protein</fullName>
    </submittedName>
</protein>
<dbReference type="Proteomes" id="UP001177021">
    <property type="component" value="Unassembled WGS sequence"/>
</dbReference>